<dbReference type="EMBL" id="CP058350">
    <property type="protein sequence ID" value="QLF69841.1"/>
    <property type="molecule type" value="Genomic_DNA"/>
</dbReference>
<name>A0ABX6QNH2_9HYPH</name>
<protein>
    <submittedName>
        <fullName evidence="1">Uncharacterized protein</fullName>
    </submittedName>
</protein>
<accession>A0ABX6QNH2</accession>
<sequence length="110" mass="12008">MSSLSNTTWIFNVDNGSKATWTFNSNGFSYANGIKLGTWVEDGKGNFINELNFYPSFGSYYTVWTGNHANGAGTGIVSPMYNGTLFTFKMSKVTSTETLDTTHEAAFALS</sequence>
<keyword evidence="2" id="KW-1185">Reference proteome</keyword>
<organism evidence="1 2">
    <name type="scientific">Peteryoungia desertarenae</name>
    <dbReference type="NCBI Taxonomy" id="1813451"/>
    <lineage>
        <taxon>Bacteria</taxon>
        <taxon>Pseudomonadati</taxon>
        <taxon>Pseudomonadota</taxon>
        <taxon>Alphaproteobacteria</taxon>
        <taxon>Hyphomicrobiales</taxon>
        <taxon>Rhizobiaceae</taxon>
        <taxon>Peteryoungia</taxon>
    </lineage>
</organism>
<gene>
    <name evidence="1" type="ORF">FE840_009970</name>
</gene>
<reference evidence="1 2" key="1">
    <citation type="submission" date="2020-06" db="EMBL/GenBank/DDBJ databases">
        <title>Genome sequence of Rhizobium sp strain ADMK78.</title>
        <authorList>
            <person name="Rahi P."/>
        </authorList>
    </citation>
    <scope>NUCLEOTIDE SEQUENCE [LARGE SCALE GENOMIC DNA]</scope>
    <source>
        <strain evidence="1 2">ADMK78</strain>
    </source>
</reference>
<dbReference type="Proteomes" id="UP000308530">
    <property type="component" value="Chromosome"/>
</dbReference>
<evidence type="ECO:0000313" key="2">
    <source>
        <dbReference type="Proteomes" id="UP000308530"/>
    </source>
</evidence>
<proteinExistence type="predicted"/>
<dbReference type="RefSeq" id="WP_138288236.1">
    <property type="nucleotide sequence ID" value="NZ_CP058350.1"/>
</dbReference>
<evidence type="ECO:0000313" key="1">
    <source>
        <dbReference type="EMBL" id="QLF69841.1"/>
    </source>
</evidence>